<dbReference type="InterPro" id="IPR004358">
    <property type="entry name" value="Sig_transdc_His_kin-like_C"/>
</dbReference>
<reference evidence="16 17" key="1">
    <citation type="submission" date="2017-01" db="EMBL/GenBank/DDBJ databases">
        <authorList>
            <person name="Mah S.A."/>
            <person name="Swanson W.J."/>
            <person name="Moy G.W."/>
            <person name="Vacquier V.D."/>
        </authorList>
    </citation>
    <scope>NUCLEOTIDE SEQUENCE [LARGE SCALE GENOMIC DNA]</scope>
    <source>
        <strain evidence="16 17">RU36E</strain>
    </source>
</reference>
<dbReference type="EC" id="2.7.13.3" evidence="3"/>
<feature type="domain" description="Histidine kinase" evidence="14">
    <location>
        <begin position="245"/>
        <end position="456"/>
    </location>
</feature>
<evidence type="ECO:0000256" key="2">
    <source>
        <dbReference type="ARBA" id="ARBA00004141"/>
    </source>
</evidence>
<dbReference type="InterPro" id="IPR013727">
    <property type="entry name" value="2CSK_N"/>
</dbReference>
<keyword evidence="8 16" id="KW-0418">Kinase</keyword>
<name>A0A1N6RLG3_AQUAC</name>
<sequence length="456" mass="50445">MTSMRRRTLALVLGLMLLGTLAMTLFNYFDSTHEVEEIYDAQLAHSARLLQGLMRTPVREDERAGLYQAFNEALAQAGQRSKPGHPYESKLAFQVWDAQGHLLVHSAGAPSLNEPELAEGFATLELGKHKWRGFLLRDSAHGLLIWTGERDDVRRELVTSIVRHTLFPTLLGSLLLAALLWWAIGWGLAPLRNMAAVIRARHADSLEPLQLEPLPSELAPMQAALNRLLGQIEQLLERERRFIADAAHELRTPLAVLRVHVQNATQARDEAEREQSLGYLLGGIDRATRVVNQLLTLARMEPLLERGEMAQVDVLALVRETLAELTPWVLKQGLELDLEAGEGDYRLNADPGSLGIALQNLVTNAVNHSPAGGRLHVRLSADVQRLLLQVEDQGPGIPAEDIERVFERFYSRGTVQGAGLGLAIVQSIARRHAGQIRLRNLDSGGLQASLELPRSA</sequence>
<evidence type="ECO:0000256" key="3">
    <source>
        <dbReference type="ARBA" id="ARBA00012438"/>
    </source>
</evidence>
<evidence type="ECO:0000256" key="12">
    <source>
        <dbReference type="ARBA" id="ARBA00023136"/>
    </source>
</evidence>
<proteinExistence type="predicted"/>
<keyword evidence="9" id="KW-0067">ATP-binding</keyword>
<evidence type="ECO:0000256" key="5">
    <source>
        <dbReference type="ARBA" id="ARBA00022679"/>
    </source>
</evidence>
<dbReference type="SMART" id="SM00388">
    <property type="entry name" value="HisKA"/>
    <property type="match status" value="1"/>
</dbReference>
<accession>A0A1N6RLG3</accession>
<dbReference type="SUPFAM" id="SSF55874">
    <property type="entry name" value="ATPase domain of HSP90 chaperone/DNA topoisomerase II/histidine kinase"/>
    <property type="match status" value="1"/>
</dbReference>
<dbReference type="PROSITE" id="PS50885">
    <property type="entry name" value="HAMP"/>
    <property type="match status" value="1"/>
</dbReference>
<dbReference type="InterPro" id="IPR003594">
    <property type="entry name" value="HATPase_dom"/>
</dbReference>
<gene>
    <name evidence="16" type="ORF">SAMN05878282_10352</name>
</gene>
<evidence type="ECO:0000256" key="13">
    <source>
        <dbReference type="SAM" id="Phobius"/>
    </source>
</evidence>
<feature type="domain" description="HAMP" evidence="15">
    <location>
        <begin position="185"/>
        <end position="237"/>
    </location>
</feature>
<evidence type="ECO:0000256" key="10">
    <source>
        <dbReference type="ARBA" id="ARBA00022989"/>
    </source>
</evidence>
<evidence type="ECO:0000256" key="6">
    <source>
        <dbReference type="ARBA" id="ARBA00022692"/>
    </source>
</evidence>
<dbReference type="Gene3D" id="1.10.287.130">
    <property type="match status" value="1"/>
</dbReference>
<evidence type="ECO:0000256" key="8">
    <source>
        <dbReference type="ARBA" id="ARBA00022777"/>
    </source>
</evidence>
<dbReference type="EMBL" id="FTMP01000003">
    <property type="protein sequence ID" value="SIQ29526.1"/>
    <property type="molecule type" value="Genomic_DNA"/>
</dbReference>
<evidence type="ECO:0000256" key="4">
    <source>
        <dbReference type="ARBA" id="ARBA00022553"/>
    </source>
</evidence>
<dbReference type="InterPro" id="IPR036890">
    <property type="entry name" value="HATPase_C_sf"/>
</dbReference>
<evidence type="ECO:0000259" key="15">
    <source>
        <dbReference type="PROSITE" id="PS50885"/>
    </source>
</evidence>
<evidence type="ECO:0000313" key="16">
    <source>
        <dbReference type="EMBL" id="SIQ29526.1"/>
    </source>
</evidence>
<keyword evidence="11" id="KW-0902">Two-component regulatory system</keyword>
<keyword evidence="10 13" id="KW-1133">Transmembrane helix</keyword>
<dbReference type="Gene3D" id="3.30.565.10">
    <property type="entry name" value="Histidine kinase-like ATPase, C-terminal domain"/>
    <property type="match status" value="1"/>
</dbReference>
<dbReference type="PRINTS" id="PR00344">
    <property type="entry name" value="BCTRLSENSOR"/>
</dbReference>
<dbReference type="InterPro" id="IPR003661">
    <property type="entry name" value="HisK_dim/P_dom"/>
</dbReference>
<dbReference type="GO" id="GO:0005886">
    <property type="term" value="C:plasma membrane"/>
    <property type="evidence" value="ECO:0007669"/>
    <property type="project" value="TreeGrafter"/>
</dbReference>
<evidence type="ECO:0000256" key="7">
    <source>
        <dbReference type="ARBA" id="ARBA00022741"/>
    </source>
</evidence>
<evidence type="ECO:0000259" key="14">
    <source>
        <dbReference type="PROSITE" id="PS50109"/>
    </source>
</evidence>
<dbReference type="InterPro" id="IPR005467">
    <property type="entry name" value="His_kinase_dom"/>
</dbReference>
<evidence type="ECO:0000256" key="1">
    <source>
        <dbReference type="ARBA" id="ARBA00000085"/>
    </source>
</evidence>
<dbReference type="Pfam" id="PF02518">
    <property type="entry name" value="HATPase_c"/>
    <property type="match status" value="1"/>
</dbReference>
<keyword evidence="5" id="KW-0808">Transferase</keyword>
<dbReference type="Pfam" id="PF00512">
    <property type="entry name" value="HisKA"/>
    <property type="match status" value="1"/>
</dbReference>
<dbReference type="Proteomes" id="UP000185841">
    <property type="component" value="Unassembled WGS sequence"/>
</dbReference>
<keyword evidence="4" id="KW-0597">Phosphoprotein</keyword>
<dbReference type="SMART" id="SM00387">
    <property type="entry name" value="HATPase_c"/>
    <property type="match status" value="1"/>
</dbReference>
<dbReference type="PANTHER" id="PTHR45436">
    <property type="entry name" value="SENSOR HISTIDINE KINASE YKOH"/>
    <property type="match status" value="1"/>
</dbReference>
<dbReference type="InterPro" id="IPR003660">
    <property type="entry name" value="HAMP_dom"/>
</dbReference>
<protein>
    <recommendedName>
        <fullName evidence="3">histidine kinase</fullName>
        <ecNumber evidence="3">2.7.13.3</ecNumber>
    </recommendedName>
</protein>
<dbReference type="CDD" id="cd00075">
    <property type="entry name" value="HATPase"/>
    <property type="match status" value="1"/>
</dbReference>
<keyword evidence="7" id="KW-0547">Nucleotide-binding</keyword>
<evidence type="ECO:0000256" key="11">
    <source>
        <dbReference type="ARBA" id="ARBA00023012"/>
    </source>
</evidence>
<feature type="transmembrane region" description="Helical" evidence="13">
    <location>
        <begin position="166"/>
        <end position="189"/>
    </location>
</feature>
<comment type="subcellular location">
    <subcellularLocation>
        <location evidence="2">Membrane</location>
        <topology evidence="2">Multi-pass membrane protein</topology>
    </subcellularLocation>
</comment>
<dbReference type="PROSITE" id="PS50109">
    <property type="entry name" value="HIS_KIN"/>
    <property type="match status" value="1"/>
</dbReference>
<dbReference type="SUPFAM" id="SSF47384">
    <property type="entry name" value="Homodimeric domain of signal transducing histidine kinase"/>
    <property type="match status" value="1"/>
</dbReference>
<comment type="catalytic activity">
    <reaction evidence="1">
        <text>ATP + protein L-histidine = ADP + protein N-phospho-L-histidine.</text>
        <dbReference type="EC" id="2.7.13.3"/>
    </reaction>
</comment>
<dbReference type="AlphaFoldDB" id="A0A1N6RLG3"/>
<dbReference type="GO" id="GO:0005524">
    <property type="term" value="F:ATP binding"/>
    <property type="evidence" value="ECO:0007669"/>
    <property type="project" value="UniProtKB-KW"/>
</dbReference>
<dbReference type="CDD" id="cd00082">
    <property type="entry name" value="HisKA"/>
    <property type="match status" value="1"/>
</dbReference>
<evidence type="ECO:0000256" key="9">
    <source>
        <dbReference type="ARBA" id="ARBA00022840"/>
    </source>
</evidence>
<keyword evidence="6 13" id="KW-0812">Transmembrane</keyword>
<evidence type="ECO:0000313" key="17">
    <source>
        <dbReference type="Proteomes" id="UP000185841"/>
    </source>
</evidence>
<organism evidence="16 17">
    <name type="scientific">Aquipseudomonas alcaligenes</name>
    <name type="common">Pseudomonas alcaligenes</name>
    <dbReference type="NCBI Taxonomy" id="43263"/>
    <lineage>
        <taxon>Bacteria</taxon>
        <taxon>Pseudomonadati</taxon>
        <taxon>Pseudomonadota</taxon>
        <taxon>Gammaproteobacteria</taxon>
        <taxon>Pseudomonadales</taxon>
        <taxon>Pseudomonadaceae</taxon>
        <taxon>Aquipseudomonas</taxon>
    </lineage>
</organism>
<dbReference type="InterPro" id="IPR036097">
    <property type="entry name" value="HisK_dim/P_sf"/>
</dbReference>
<keyword evidence="12 13" id="KW-0472">Membrane</keyword>
<dbReference type="InterPro" id="IPR050428">
    <property type="entry name" value="TCS_sensor_his_kinase"/>
</dbReference>
<dbReference type="Pfam" id="PF08521">
    <property type="entry name" value="2CSK_N"/>
    <property type="match status" value="1"/>
</dbReference>
<dbReference type="PANTHER" id="PTHR45436:SF14">
    <property type="entry name" value="SENSOR PROTEIN QSEC"/>
    <property type="match status" value="1"/>
</dbReference>
<dbReference type="RefSeq" id="WP_076426046.1">
    <property type="nucleotide sequence ID" value="NZ_FTMP01000003.1"/>
</dbReference>
<dbReference type="GO" id="GO:0000155">
    <property type="term" value="F:phosphorelay sensor kinase activity"/>
    <property type="evidence" value="ECO:0007669"/>
    <property type="project" value="InterPro"/>
</dbReference>